<feature type="compositionally biased region" description="Low complexity" evidence="1">
    <location>
        <begin position="43"/>
        <end position="56"/>
    </location>
</feature>
<organism evidence="2 3">
    <name type="scientific">Zizania palustris</name>
    <name type="common">Northern wild rice</name>
    <dbReference type="NCBI Taxonomy" id="103762"/>
    <lineage>
        <taxon>Eukaryota</taxon>
        <taxon>Viridiplantae</taxon>
        <taxon>Streptophyta</taxon>
        <taxon>Embryophyta</taxon>
        <taxon>Tracheophyta</taxon>
        <taxon>Spermatophyta</taxon>
        <taxon>Magnoliopsida</taxon>
        <taxon>Liliopsida</taxon>
        <taxon>Poales</taxon>
        <taxon>Poaceae</taxon>
        <taxon>BOP clade</taxon>
        <taxon>Oryzoideae</taxon>
        <taxon>Oryzeae</taxon>
        <taxon>Zizaniinae</taxon>
        <taxon>Zizania</taxon>
    </lineage>
</organism>
<evidence type="ECO:0000313" key="2">
    <source>
        <dbReference type="EMBL" id="KAG8070872.1"/>
    </source>
</evidence>
<protein>
    <submittedName>
        <fullName evidence="2">Uncharacterized protein</fullName>
    </submittedName>
</protein>
<comment type="caution">
    <text evidence="2">The sequence shown here is derived from an EMBL/GenBank/DDBJ whole genome shotgun (WGS) entry which is preliminary data.</text>
</comment>
<evidence type="ECO:0000313" key="3">
    <source>
        <dbReference type="Proteomes" id="UP000729402"/>
    </source>
</evidence>
<dbReference type="EMBL" id="JAAALK010000283">
    <property type="protein sequence ID" value="KAG8070872.1"/>
    <property type="molecule type" value="Genomic_DNA"/>
</dbReference>
<dbReference type="Proteomes" id="UP000729402">
    <property type="component" value="Unassembled WGS sequence"/>
</dbReference>
<accession>A0A8J5SK53</accession>
<dbReference type="AlphaFoldDB" id="A0A8J5SK53"/>
<sequence>MGGCGKNTMPLKPRSSSRHDSGPLSTPTRLHLARRRPAPPSPCAAAPASHVAVPPQASRPKTQIRRPSPDPGGPRQICHRPVLRRPPASGCAYFVAVPRAFTVPVPLQPRF</sequence>
<gene>
    <name evidence="2" type="ORF">GUJ93_ZPchr0006g41093</name>
</gene>
<evidence type="ECO:0000256" key="1">
    <source>
        <dbReference type="SAM" id="MobiDB-lite"/>
    </source>
</evidence>
<proteinExistence type="predicted"/>
<name>A0A8J5SK53_ZIZPA</name>
<reference evidence="2" key="1">
    <citation type="journal article" date="2021" name="bioRxiv">
        <title>Whole Genome Assembly and Annotation of Northern Wild Rice, Zizania palustris L., Supports a Whole Genome Duplication in the Zizania Genus.</title>
        <authorList>
            <person name="Haas M."/>
            <person name="Kono T."/>
            <person name="Macchietto M."/>
            <person name="Millas R."/>
            <person name="McGilp L."/>
            <person name="Shao M."/>
            <person name="Duquette J."/>
            <person name="Hirsch C.N."/>
            <person name="Kimball J."/>
        </authorList>
    </citation>
    <scope>NUCLEOTIDE SEQUENCE</scope>
    <source>
        <tissue evidence="2">Fresh leaf tissue</tissue>
    </source>
</reference>
<reference evidence="2" key="2">
    <citation type="submission" date="2021-02" db="EMBL/GenBank/DDBJ databases">
        <authorList>
            <person name="Kimball J.A."/>
            <person name="Haas M.W."/>
            <person name="Macchietto M."/>
            <person name="Kono T."/>
            <person name="Duquette J."/>
            <person name="Shao M."/>
        </authorList>
    </citation>
    <scope>NUCLEOTIDE SEQUENCE</scope>
    <source>
        <tissue evidence="2">Fresh leaf tissue</tissue>
    </source>
</reference>
<keyword evidence="3" id="KW-1185">Reference proteome</keyword>
<feature type="region of interest" description="Disordered" evidence="1">
    <location>
        <begin position="1"/>
        <end position="82"/>
    </location>
</feature>